<keyword evidence="1" id="KW-1133">Transmembrane helix</keyword>
<dbReference type="RefSeq" id="XP_033665847.1">
    <property type="nucleotide sequence ID" value="XM_033807425.1"/>
</dbReference>
<accession>A0A6A6CFM3</accession>
<dbReference type="EMBL" id="ML993602">
    <property type="protein sequence ID" value="KAF2164958.1"/>
    <property type="molecule type" value="Genomic_DNA"/>
</dbReference>
<evidence type="ECO:0000313" key="2">
    <source>
        <dbReference type="EMBL" id="KAF2164958.1"/>
    </source>
</evidence>
<protein>
    <submittedName>
        <fullName evidence="2">Uncharacterized protein</fullName>
    </submittedName>
</protein>
<sequence>MHPLPTLLYNLLLIYGPAILHGAMHVGLFLLLVTLYNYYFQVRPEQPEQGGEDLGMELEGEGKGEEEIWEVWVEWRGWGAM</sequence>
<feature type="transmembrane region" description="Helical" evidence="1">
    <location>
        <begin position="12"/>
        <end position="39"/>
    </location>
</feature>
<keyword evidence="1" id="KW-0472">Membrane</keyword>
<keyword evidence="1" id="KW-0812">Transmembrane</keyword>
<dbReference type="Proteomes" id="UP000799537">
    <property type="component" value="Unassembled WGS sequence"/>
</dbReference>
<proteinExistence type="predicted"/>
<dbReference type="GeneID" id="54560697"/>
<dbReference type="AlphaFoldDB" id="A0A6A6CFM3"/>
<keyword evidence="3" id="KW-1185">Reference proteome</keyword>
<organism evidence="2 3">
    <name type="scientific">Zasmidium cellare ATCC 36951</name>
    <dbReference type="NCBI Taxonomy" id="1080233"/>
    <lineage>
        <taxon>Eukaryota</taxon>
        <taxon>Fungi</taxon>
        <taxon>Dikarya</taxon>
        <taxon>Ascomycota</taxon>
        <taxon>Pezizomycotina</taxon>
        <taxon>Dothideomycetes</taxon>
        <taxon>Dothideomycetidae</taxon>
        <taxon>Mycosphaerellales</taxon>
        <taxon>Mycosphaerellaceae</taxon>
        <taxon>Zasmidium</taxon>
    </lineage>
</organism>
<evidence type="ECO:0000313" key="3">
    <source>
        <dbReference type="Proteomes" id="UP000799537"/>
    </source>
</evidence>
<name>A0A6A6CFM3_ZASCE</name>
<reference evidence="2" key="1">
    <citation type="journal article" date="2020" name="Stud. Mycol.">
        <title>101 Dothideomycetes genomes: a test case for predicting lifestyles and emergence of pathogens.</title>
        <authorList>
            <person name="Haridas S."/>
            <person name="Albert R."/>
            <person name="Binder M."/>
            <person name="Bloem J."/>
            <person name="Labutti K."/>
            <person name="Salamov A."/>
            <person name="Andreopoulos B."/>
            <person name="Baker S."/>
            <person name="Barry K."/>
            <person name="Bills G."/>
            <person name="Bluhm B."/>
            <person name="Cannon C."/>
            <person name="Castanera R."/>
            <person name="Culley D."/>
            <person name="Daum C."/>
            <person name="Ezra D."/>
            <person name="Gonzalez J."/>
            <person name="Henrissat B."/>
            <person name="Kuo A."/>
            <person name="Liang C."/>
            <person name="Lipzen A."/>
            <person name="Lutzoni F."/>
            <person name="Magnuson J."/>
            <person name="Mondo S."/>
            <person name="Nolan M."/>
            <person name="Ohm R."/>
            <person name="Pangilinan J."/>
            <person name="Park H.-J."/>
            <person name="Ramirez L."/>
            <person name="Alfaro M."/>
            <person name="Sun H."/>
            <person name="Tritt A."/>
            <person name="Yoshinaga Y."/>
            <person name="Zwiers L.-H."/>
            <person name="Turgeon B."/>
            <person name="Goodwin S."/>
            <person name="Spatafora J."/>
            <person name="Crous P."/>
            <person name="Grigoriev I."/>
        </authorList>
    </citation>
    <scope>NUCLEOTIDE SEQUENCE</scope>
    <source>
        <strain evidence="2">ATCC 36951</strain>
    </source>
</reference>
<evidence type="ECO:0000256" key="1">
    <source>
        <dbReference type="SAM" id="Phobius"/>
    </source>
</evidence>
<gene>
    <name evidence="2" type="ORF">M409DRAFT_24859</name>
</gene>